<evidence type="ECO:0000256" key="1">
    <source>
        <dbReference type="SAM" id="MobiDB-lite"/>
    </source>
</evidence>
<dbReference type="Proteomes" id="UP000051451">
    <property type="component" value="Unassembled WGS sequence"/>
</dbReference>
<evidence type="ECO:0000313" key="3">
    <source>
        <dbReference type="Proteomes" id="UP000051451"/>
    </source>
</evidence>
<proteinExistence type="predicted"/>
<feature type="compositionally biased region" description="Basic and acidic residues" evidence="1">
    <location>
        <begin position="1"/>
        <end position="16"/>
    </location>
</feature>
<protein>
    <submittedName>
        <fullName evidence="2">Uncharacterized protein</fullName>
    </submittedName>
</protein>
<sequence length="52" mass="5886">MFSLERGEKPMDDSSPQKEGSQAQAKFNYRLEQAAVFGYLFFACLPALIPEK</sequence>
<keyword evidence="3" id="KW-1185">Reference proteome</keyword>
<comment type="caution">
    <text evidence="2">The sequence shown here is derived from an EMBL/GenBank/DDBJ whole genome shotgun (WGS) entry which is preliminary data.</text>
</comment>
<name>A0A0R1VEX5_9LACO</name>
<dbReference type="EMBL" id="AZGB01000030">
    <property type="protein sequence ID" value="KRM04018.1"/>
    <property type="molecule type" value="Genomic_DNA"/>
</dbReference>
<accession>A0A0R1VEX5</accession>
<organism evidence="2 3">
    <name type="scientific">Liquorilactobacillus ghanensis DSM 18630</name>
    <dbReference type="NCBI Taxonomy" id="1423750"/>
    <lineage>
        <taxon>Bacteria</taxon>
        <taxon>Bacillati</taxon>
        <taxon>Bacillota</taxon>
        <taxon>Bacilli</taxon>
        <taxon>Lactobacillales</taxon>
        <taxon>Lactobacillaceae</taxon>
        <taxon>Liquorilactobacillus</taxon>
    </lineage>
</organism>
<feature type="region of interest" description="Disordered" evidence="1">
    <location>
        <begin position="1"/>
        <end position="23"/>
    </location>
</feature>
<dbReference type="PATRIC" id="fig|1423750.3.peg.2463"/>
<reference evidence="2 3" key="1">
    <citation type="journal article" date="2015" name="Genome Announc.">
        <title>Expanding the biotechnology potential of lactobacilli through comparative genomics of 213 strains and associated genera.</title>
        <authorList>
            <person name="Sun Z."/>
            <person name="Harris H.M."/>
            <person name="McCann A."/>
            <person name="Guo C."/>
            <person name="Argimon S."/>
            <person name="Zhang W."/>
            <person name="Yang X."/>
            <person name="Jeffery I.B."/>
            <person name="Cooney J.C."/>
            <person name="Kagawa T.F."/>
            <person name="Liu W."/>
            <person name="Song Y."/>
            <person name="Salvetti E."/>
            <person name="Wrobel A."/>
            <person name="Rasinkangas P."/>
            <person name="Parkhill J."/>
            <person name="Rea M.C."/>
            <person name="O'Sullivan O."/>
            <person name="Ritari J."/>
            <person name="Douillard F.P."/>
            <person name="Paul Ross R."/>
            <person name="Yang R."/>
            <person name="Briner A.E."/>
            <person name="Felis G.E."/>
            <person name="de Vos W.M."/>
            <person name="Barrangou R."/>
            <person name="Klaenhammer T.R."/>
            <person name="Caufield P.W."/>
            <person name="Cui Y."/>
            <person name="Zhang H."/>
            <person name="O'Toole P.W."/>
        </authorList>
    </citation>
    <scope>NUCLEOTIDE SEQUENCE [LARGE SCALE GENOMIC DNA]</scope>
    <source>
        <strain evidence="2 3">DSM 18630</strain>
    </source>
</reference>
<dbReference type="AlphaFoldDB" id="A0A0R1VEX5"/>
<gene>
    <name evidence="2" type="ORF">FC89_GL002421</name>
</gene>
<evidence type="ECO:0000313" key="2">
    <source>
        <dbReference type="EMBL" id="KRM04018.1"/>
    </source>
</evidence>